<comment type="caution">
    <text evidence="1">The sequence shown here is derived from an EMBL/GenBank/DDBJ whole genome shotgun (WGS) entry which is preliminary data.</text>
</comment>
<dbReference type="Proteomes" id="UP000018948">
    <property type="component" value="Unassembled WGS sequence"/>
</dbReference>
<evidence type="ECO:0000313" key="2">
    <source>
        <dbReference type="Proteomes" id="UP000018948"/>
    </source>
</evidence>
<organism evidence="1 2">
    <name type="scientific">Phytophthora nicotianae P10297</name>
    <dbReference type="NCBI Taxonomy" id="1317064"/>
    <lineage>
        <taxon>Eukaryota</taxon>
        <taxon>Sar</taxon>
        <taxon>Stramenopiles</taxon>
        <taxon>Oomycota</taxon>
        <taxon>Peronosporomycetes</taxon>
        <taxon>Peronosporales</taxon>
        <taxon>Peronosporaceae</taxon>
        <taxon>Phytophthora</taxon>
    </lineage>
</organism>
<proteinExistence type="predicted"/>
<sequence>MASQDDDEAVLMLSVMAVIATAKTLPKPRGPVVHRDEKPDWDMHASRLLLEGQFERCSRMRKRSFERLLLLLGSYLWVPDRNQSKRRTGVEPLSPAHMLQMTIRWLAGGSHHDVREVVKSFDSHFYHIVHKVMDALLCVPQLRLHFPESTEELSSAAMTFERISSQGIIKGYERLDTDHEELSLYEPSTEVIVDNRASDDHCRDNMLRTELQNHIQNQGLRRPLN</sequence>
<protein>
    <submittedName>
        <fullName evidence="1">Uncharacterized protein</fullName>
    </submittedName>
</protein>
<gene>
    <name evidence="1" type="ORF">F442_10390</name>
</gene>
<name>W2Z703_PHYNI</name>
<dbReference type="AlphaFoldDB" id="W2Z703"/>
<dbReference type="EMBL" id="ANIY01002156">
    <property type="protein sequence ID" value="ETP42721.1"/>
    <property type="molecule type" value="Genomic_DNA"/>
</dbReference>
<accession>W2Z703</accession>
<evidence type="ECO:0000313" key="1">
    <source>
        <dbReference type="EMBL" id="ETP42721.1"/>
    </source>
</evidence>
<reference evidence="1 2" key="1">
    <citation type="submission" date="2013-11" db="EMBL/GenBank/DDBJ databases">
        <title>The Genome Sequence of Phytophthora parasitica P10297.</title>
        <authorList>
            <consortium name="The Broad Institute Genomics Platform"/>
            <person name="Russ C."/>
            <person name="Tyler B."/>
            <person name="Panabieres F."/>
            <person name="Shan W."/>
            <person name="Tripathy S."/>
            <person name="Grunwald N."/>
            <person name="Machado M."/>
            <person name="Johnson C.S."/>
            <person name="Walker B."/>
            <person name="Young S.K."/>
            <person name="Zeng Q."/>
            <person name="Gargeya S."/>
            <person name="Fitzgerald M."/>
            <person name="Haas B."/>
            <person name="Abouelleil A."/>
            <person name="Allen A.W."/>
            <person name="Alvarado L."/>
            <person name="Arachchi H.M."/>
            <person name="Berlin A.M."/>
            <person name="Chapman S.B."/>
            <person name="Gainer-Dewar J."/>
            <person name="Goldberg J."/>
            <person name="Griggs A."/>
            <person name="Gujja S."/>
            <person name="Hansen M."/>
            <person name="Howarth C."/>
            <person name="Imamovic A."/>
            <person name="Ireland A."/>
            <person name="Larimer J."/>
            <person name="McCowan C."/>
            <person name="Murphy C."/>
            <person name="Pearson M."/>
            <person name="Poon T.W."/>
            <person name="Priest M."/>
            <person name="Roberts A."/>
            <person name="Saif S."/>
            <person name="Shea T."/>
            <person name="Sisk P."/>
            <person name="Sykes S."/>
            <person name="Wortman J."/>
            <person name="Nusbaum C."/>
            <person name="Birren B."/>
        </authorList>
    </citation>
    <scope>NUCLEOTIDE SEQUENCE [LARGE SCALE GENOMIC DNA]</scope>
    <source>
        <strain evidence="1 2">P10297</strain>
    </source>
</reference>